<feature type="domain" description="Carrier" evidence="10">
    <location>
        <begin position="3689"/>
        <end position="3776"/>
    </location>
</feature>
<dbReference type="Pfam" id="PF00668">
    <property type="entry name" value="Condensation"/>
    <property type="match status" value="3"/>
</dbReference>
<organism evidence="11 12">
    <name type="scientific">Claviceps africana</name>
    <dbReference type="NCBI Taxonomy" id="83212"/>
    <lineage>
        <taxon>Eukaryota</taxon>
        <taxon>Fungi</taxon>
        <taxon>Dikarya</taxon>
        <taxon>Ascomycota</taxon>
        <taxon>Pezizomycotina</taxon>
        <taxon>Sordariomycetes</taxon>
        <taxon>Hypocreomycetidae</taxon>
        <taxon>Hypocreales</taxon>
        <taxon>Clavicipitaceae</taxon>
        <taxon>Claviceps</taxon>
    </lineage>
</organism>
<dbReference type="CDD" id="cd05918">
    <property type="entry name" value="A_NRPS_SidN3_like"/>
    <property type="match status" value="1"/>
</dbReference>
<accession>A0A8K0NI13</accession>
<dbReference type="GO" id="GO:0005737">
    <property type="term" value="C:cytoplasm"/>
    <property type="evidence" value="ECO:0007669"/>
    <property type="project" value="TreeGrafter"/>
</dbReference>
<dbReference type="GO" id="GO:0035835">
    <property type="term" value="P:indole alkaloid biosynthetic process"/>
    <property type="evidence" value="ECO:0007669"/>
    <property type="project" value="UniProtKB-UniPathway"/>
</dbReference>
<proteinExistence type="inferred from homology"/>
<gene>
    <name evidence="11" type="ORF">E4U42_003183</name>
</gene>
<dbReference type="InterPro" id="IPR036291">
    <property type="entry name" value="NAD(P)-bd_dom_sf"/>
</dbReference>
<dbReference type="SUPFAM" id="SSF47336">
    <property type="entry name" value="ACP-like"/>
    <property type="match status" value="3"/>
</dbReference>
<dbReference type="InterPro" id="IPR023213">
    <property type="entry name" value="CAT-like_dom_sf"/>
</dbReference>
<dbReference type="InterPro" id="IPR013120">
    <property type="entry name" value="FAR_NAD-bd"/>
</dbReference>
<dbReference type="PANTHER" id="PTHR45527:SF1">
    <property type="entry name" value="FATTY ACID SYNTHASE"/>
    <property type="match status" value="1"/>
</dbReference>
<evidence type="ECO:0000313" key="12">
    <source>
        <dbReference type="Proteomes" id="UP000811619"/>
    </source>
</evidence>
<dbReference type="Proteomes" id="UP000811619">
    <property type="component" value="Unassembled WGS sequence"/>
</dbReference>
<dbReference type="Gene3D" id="3.40.50.720">
    <property type="entry name" value="NAD(P)-binding Rossmann-like Domain"/>
    <property type="match status" value="1"/>
</dbReference>
<dbReference type="SMART" id="SM00823">
    <property type="entry name" value="PKS_PP"/>
    <property type="match status" value="2"/>
</dbReference>
<dbReference type="InterPro" id="IPR029063">
    <property type="entry name" value="SAM-dependent_MTases_sf"/>
</dbReference>
<name>A0A8K0NI13_9HYPO</name>
<comment type="caution">
    <text evidence="11">The sequence shown here is derived from an EMBL/GenBank/DDBJ whole genome shotgun (WGS) entry which is preliminary data.</text>
</comment>
<feature type="domain" description="Carrier" evidence="10">
    <location>
        <begin position="2575"/>
        <end position="2651"/>
    </location>
</feature>
<dbReference type="NCBIfam" id="TIGR01746">
    <property type="entry name" value="Thioester-redct"/>
    <property type="match status" value="1"/>
</dbReference>
<evidence type="ECO:0000256" key="2">
    <source>
        <dbReference type="ARBA" id="ARBA00022450"/>
    </source>
</evidence>
<dbReference type="PANTHER" id="PTHR45527">
    <property type="entry name" value="NONRIBOSOMAL PEPTIDE SYNTHETASE"/>
    <property type="match status" value="1"/>
</dbReference>
<feature type="region of interest" description="Disordered" evidence="9">
    <location>
        <begin position="3820"/>
        <end position="3842"/>
    </location>
</feature>
<dbReference type="CDD" id="cd19531">
    <property type="entry name" value="LCL_NRPS-like"/>
    <property type="match status" value="1"/>
</dbReference>
<feature type="region of interest" description="Disordered" evidence="9">
    <location>
        <begin position="17"/>
        <end position="43"/>
    </location>
</feature>
<dbReference type="PROSITE" id="PS50075">
    <property type="entry name" value="CARRIER"/>
    <property type="match status" value="3"/>
</dbReference>
<dbReference type="InterPro" id="IPR020845">
    <property type="entry name" value="AMP-binding_CS"/>
</dbReference>
<dbReference type="CDD" id="cd05930">
    <property type="entry name" value="A_NRPS"/>
    <property type="match status" value="2"/>
</dbReference>
<dbReference type="Pfam" id="PF00550">
    <property type="entry name" value="PP-binding"/>
    <property type="match status" value="3"/>
</dbReference>
<dbReference type="GO" id="GO:0031177">
    <property type="term" value="F:phosphopantetheine binding"/>
    <property type="evidence" value="ECO:0007669"/>
    <property type="project" value="InterPro"/>
</dbReference>
<dbReference type="Gene3D" id="1.10.1200.10">
    <property type="entry name" value="ACP-like"/>
    <property type="match status" value="3"/>
</dbReference>
<keyword evidence="12" id="KW-1185">Reference proteome</keyword>
<comment type="similarity">
    <text evidence="6">Belongs to the NRP synthetase family.</text>
</comment>
<dbReference type="InterPro" id="IPR001242">
    <property type="entry name" value="Condensation_dom"/>
</dbReference>
<dbReference type="GO" id="GO:0016740">
    <property type="term" value="F:transferase activity"/>
    <property type="evidence" value="ECO:0007669"/>
    <property type="project" value="UniProtKB-KW"/>
</dbReference>
<dbReference type="GO" id="GO:0043041">
    <property type="term" value="P:amino acid activation for nonribosomal peptide biosynthetic process"/>
    <property type="evidence" value="ECO:0007669"/>
    <property type="project" value="TreeGrafter"/>
</dbReference>
<keyword evidence="3" id="KW-0597">Phosphoprotein</keyword>
<dbReference type="SUPFAM" id="SSF56801">
    <property type="entry name" value="Acetyl-CoA synthetase-like"/>
    <property type="match status" value="3"/>
</dbReference>
<dbReference type="GO" id="GO:0016874">
    <property type="term" value="F:ligase activity"/>
    <property type="evidence" value="ECO:0007669"/>
    <property type="project" value="UniProtKB-KW"/>
</dbReference>
<keyword evidence="5" id="KW-0808">Transferase</keyword>
<dbReference type="InterPro" id="IPR000873">
    <property type="entry name" value="AMP-dep_synth/lig_dom"/>
</dbReference>
<dbReference type="InterPro" id="IPR010071">
    <property type="entry name" value="AA_adenyl_dom"/>
</dbReference>
<keyword evidence="4" id="KW-0436">Ligase</keyword>
<evidence type="ECO:0000256" key="3">
    <source>
        <dbReference type="ARBA" id="ARBA00022553"/>
    </source>
</evidence>
<dbReference type="UniPathway" id="UPA00327"/>
<dbReference type="InterPro" id="IPR045851">
    <property type="entry name" value="AMP-bd_C_sf"/>
</dbReference>
<dbReference type="OrthoDB" id="416786at2759"/>
<dbReference type="Gene3D" id="3.30.559.10">
    <property type="entry name" value="Chloramphenicol acetyltransferase-like domain"/>
    <property type="match status" value="3"/>
</dbReference>
<evidence type="ECO:0000256" key="6">
    <source>
        <dbReference type="ARBA" id="ARBA00029454"/>
    </source>
</evidence>
<dbReference type="Gene3D" id="3.30.559.30">
    <property type="entry name" value="Nonribosomal peptide synthetase, condensation domain"/>
    <property type="match status" value="3"/>
</dbReference>
<dbReference type="SUPFAM" id="SSF52777">
    <property type="entry name" value="CoA-dependent acyltransferases"/>
    <property type="match status" value="6"/>
</dbReference>
<dbReference type="SUPFAM" id="SSF51735">
    <property type="entry name" value="NAD(P)-binding Rossmann-fold domains"/>
    <property type="match status" value="1"/>
</dbReference>
<evidence type="ECO:0000313" key="11">
    <source>
        <dbReference type="EMBL" id="KAG5926533.1"/>
    </source>
</evidence>
<keyword evidence="2" id="KW-0596">Phosphopantetheine</keyword>
<dbReference type="NCBIfam" id="TIGR01733">
    <property type="entry name" value="AA-adenyl-dom"/>
    <property type="match status" value="3"/>
</dbReference>
<dbReference type="EMBL" id="SRPY01000259">
    <property type="protein sequence ID" value="KAG5926533.1"/>
    <property type="molecule type" value="Genomic_DNA"/>
</dbReference>
<dbReference type="Pfam" id="PF00501">
    <property type="entry name" value="AMP-binding"/>
    <property type="match status" value="3"/>
</dbReference>
<reference evidence="11" key="1">
    <citation type="journal article" date="2020" name="bioRxiv">
        <title>Whole genome comparisons of ergot fungi reveals the divergence and evolution of species within the genus Claviceps are the result of varying mechanisms driving genome evolution and host range expansion.</title>
        <authorList>
            <person name="Wyka S.A."/>
            <person name="Mondo S.J."/>
            <person name="Liu M."/>
            <person name="Dettman J."/>
            <person name="Nalam V."/>
            <person name="Broders K.D."/>
        </authorList>
    </citation>
    <scope>NUCLEOTIDE SEQUENCE</scope>
    <source>
        <strain evidence="11">CCC 489</strain>
    </source>
</reference>
<feature type="domain" description="Carrier" evidence="10">
    <location>
        <begin position="1478"/>
        <end position="1552"/>
    </location>
</feature>
<dbReference type="InterPro" id="IPR036736">
    <property type="entry name" value="ACP-like_sf"/>
</dbReference>
<dbReference type="SUPFAM" id="SSF53335">
    <property type="entry name" value="S-adenosyl-L-methionine-dependent methyltransferases"/>
    <property type="match status" value="1"/>
</dbReference>
<dbReference type="FunFam" id="1.10.1200.10:FF:000005">
    <property type="entry name" value="Nonribosomal peptide synthetase 1"/>
    <property type="match status" value="1"/>
</dbReference>
<sequence length="4206" mass="462479">MVANDIRLLGMAENVRPRPDSWPSLASSPQEVVVPEDAGENKTNGIREEVQGISAGPNGSKPNESVPEIYVHRRRLILLQNPGLGRGHMSIAVRLQGSFQQEALQNALQVLKQHHELLRTTFSVHEGKLKESVHSFEAKELDVTCLPDDNEAVLKQMEEDVAVEFDLANETAWRVFLYRLGQEKHVLFIVMHCIISDSRSPGTLLHELAALYSASVREKAPRQEDPISIHHHSIVGWDSAKGGIIDLQRELRLLVDQFETSRPVEMPCDKPRPATLSGKVAKLNCEIGPIAYAEMHKFCSQTSHEMSVVLLAAFRAAHYRLTGSEDATLGFIDERHQENGFNNSLGKVANLQLLQSTVEGKSFIAFVSHVQEAVEASRHTRDIPFELIASELQKTRDTSHPSRQGTVRVALFLHSDRPIDEDSFKGVRTQIMDCPARSELDIEVHLVPKTECLGVEALFSTDLYCPATIGTLLSTFETTLQRGLEHPETPVASLPLLTDAAFQRLEDLKLVRMREYYFPRESSVIDIFEQQVAACPDAVAVKDSSGQLTYGQLDDQSDLVARWLWKRLLAPETVVAVLAVRSCETIVAFLGILKAHMAYLPLDGNQPDARLEKMLSSFPGRRLVLCGQNIRRPEFSKDVAEITPIRDVMQQQAGVAERGKGSRPLATSLAYVIFTSGSTGEPKGVMIEHRGIVRLATCSTTLQHLTSTSVMAHLSNVAFDAATWEIYTTLLNGGTLVCIDAMTVLHPRTLTDIMTREQIQLAFFTTALFKEYIDHYPAIFGAIRDLYVGGEKVFAQDFIAAKKLLKRGKLFQLYGPTENTAMSTVFDPPEAEAYPNGVPLGATFNNAGAYVMDSQLRLVPLGVIGELILTGDGLARGYTDPRLDRERFITVKLDAKPIRAYRTGDHVRRRPLDGQLEFVGRIDGQIKLRGHRIELGEIEQALRGAGPVKDAAVVISQQSDRGQRDLVGFVTLDEKAAESEADEREQDGEAVQDDHVGGWGDLFNADKYLVLAEKDKVQLGRDFTAWTSMYDGKNIDTAEMNEWLDDTIAAIRDGGQPRAVLEIGSGTGMILFNIVQGLTSYVGLDPAQRAVDFVHTMAQSMPALADKTSVLLGAATDIRDMGELNAPNLVIINSVVQYFPSLEYLAHVVEDILRLDSTEHIFFGDIRSFALYKEFQVAKILHRAGGSISTTKMLEEMAQAERLEEELLVDPAFFTALVEKFPTRVEHVEILPKMMRATNELSCYRYAAVVHVKRDGRRHLEIRDVPEGNWVDFVAEKLDYSTLLDKLLSYSPDTTATVAVGNIPNRKTLRERCVVDTLDGGDTAGVPHDDWYAYSANANQSRPSLSTMDLSELAERAGFRVEISWARQHSQGGGLDAVFHRFQPAEGQSRVKFRFPTEDLGDDGRQLATQPLWLRLARKMERRVLDNVKSQLPSYMLPKLIRVLKRMPINRNGKLDRQALAKEVKRAELNRTQTSQETPRNDLERVICEAFARVLGITLGIHDDFFEHGGHSLNATRATSGINTQLGANMTVKDIFDCPTVAALAQRIGASSDACRYVPIPRREWTDEAVEQSFAQRRLWFLEQLYPGSAWYLVPFAVRLRGRLDYDALEAAMCALEQRHETLRTTFGERDGVALQIVKPFQPSRLDAIDLSTAATAGGGVSWETSLRQEQTRPFDLERDKGWRLKLYRLGDDHHVLSIVMHHIVSDGWSIDVLRKELADFYSKALQAANRPVTVKQLPVRYRDYAAWQKGKDQADEHQRQLEYWVKHLDGSRPAELWTDRRRPATLSGRAATQDFDISGPLYEKLIKFCNAHRHVTPFIVLLAAFRATHYRLTGASDATIGTPIANRNRQELEDIIGFFVNIQCMRVKIEDESFQELVQAVQATATSAFANQDVPFETVVSRLQTNRDASRNPLVQIVFALHPQLDLGHFKLQGVESEPLNSSVTSRFDLECHLFQEKQRLRGRVIFSADLYQPQTIENLTRTFCDLVDRAIDEPGTRIGVLPLLTRDGQAQLERLGMLGVNRRDYARDSSVIDVFREQVVAHPGAVAVKDATTTLTYAELDRQSDRLCRWLRRRPSLVPESLVGVYATRRPQTIVTFLGILKANLGYLPLDVKWPSTRIDSILSELEADILILTGDGVSFPETTRQNVSLVSVSDALEEETFETVSVSSPTLLNAPPPTASSIAYVMFTSGSTGRPKGVVIEHRGIVRLANQQETSFGTLDATKAMAHMANLAFDASTWEIYTALLNGGALVCVDDLAAMDANALTDIFARNNVQNAFFTTALLKHYVQYPRLLGTLHTLCTGGELCDPAVFNSALGLVNGTVIHCYGPTEDTSVSTAYCPETREGGRGRELAEKVPIGRSVSNSGAFVMDSNLQPVPIGVVGELVVTGDGLARGYTTPELNVNRFVSITVNGQSTRAYRTGDYARYRPLDGQLDFLGRIDGQVKIRGHRVETAEIEQALHSHDAVKDAVVVSQQQKGQETRLVAFVTTTATVEPQIDAGTAAIDVPQTKSLPQLQQELLSMLRASLPSYMVPRSITVLDKLPINENGKVNRGALRNLIVTDGPVVSRTPKRQPTSATERIMQRIWAGVLEMESELIGLDDNFFWIGGDSISAMTVVAAARREGLVLAVADIFADSRLSHVSAKAVPSTQCSPEQIQPFALVCHDGEGPTISSLVKDISSQCSGDAPVQDAFPCTPLQEGLMSLSLKAEGGYMMQAVLKLFPHVSVSSFCGAWERVVRAYPILRTRIVNHNALGLLQVILDEDVRWISADALDEYIDADRRTRMGVGEPLVRLALVRDGLGVPRWFVLTMHHALYDGWSLSLILDAVNKAYHGGSLGAAPAQYQLFIKHALGQAGDAAQTYWQELMRGYEKASAPFPALPVSVKQPQADEVVTHRFGKRGNTKTSVTTATVLRAAWALVAGHMTGSRDVVFGVTVMGRNAPVVDIDQMPAPTIATVPVRVRFVRDQRASDYLDSVQRAASQMMPYEQTGLHRIAKMSPGARQACLFQTLIVIQPAPAHAEPDKLGTWDHGDQDRWFNTHGLILDMVIEEDGVSVKANFDPAVIEAWVVSALLVRLEHVVQQLQRATPEMTLDEIDIVSPKDLERLWKWNAEVPEPAKTCIHDMVGRIVEARPLAQAVCAWDGDFTYAELDRLATVLARRLSGLRIGPGSIVPLCFEKSRWTVVGMLAVLKTGAAFVLLDPSQPIARIRSIVDQTGSRLLVSSVTQASLCGSLAEVIVPIGTGHFHSTNEAVETRPFSPAVSPQPSSAMYLVFTSGSTGLPKGVIVTHEAFCSAVSHQAEPFGYCATTRAFDFSSYMFDVCLLNTFTTLAVGGCVCVPSESDRKENLTESLLSMRVNFLDLTPSVARTLVHRETLTELRTLVLGGEVVRMDEVTGWPSQVRIITSYGPAECTPSATVHEQSLEPGSKISIGFGTGAVTWIADADNHNQLAPLGATGELLLEGPILGQGYLNDPARTEAAFIKDPAWLLRGGAGQPGRRARLYKTGDLVRYNQDGSLVYVGRKDAQVKIRGQRVELGDVEHHILQCLPGTGQVVVEAVSAAEADPTSTPTLVAFVCLDSESGSREGLTSANGNGNGNGNGDRDEDGERLAMQTMEIGNEARRRLAEQLPSFMVPAAFLRLSRLPSTATGKVNRGRLHDMARSFFAGATAVPQQDSPKARDETCTDGSIGPDEEIAYKLAQKVSSLTTTWHQDGHQDPDAERRFDNVSIHASGLDSVNMMSMIAFIRYEFDVRISMHVLIDQSTTIRSLAQSVHEAQTGGQNGTAHQNGSLAAAAPAVPDLMAEINKHDIRIAASQVTASASSGRGANGHGAHQHLEVTSSSPGSTNVLLTGANGFIGVELLRQLLEHDQVARVTALVRAKTAQAARSRLISAASKALWWTDLHEHKLQVWPGDLSLPRLGLDPQRWHGIASGAAADVIVHNGAEVDFTKPYALLESTNVLSTVELLDAVVASPHMRLVYVGGGLLTSSGKTREESARDVASAGSNGYSMTKFVAETLVGKAAARSVPGTNRLSVMCPGVVIGTSTEGFSNGSDYIWRLAASCIRVGAYNEADADKWLPLADASATAAVIVGAALHATTRVGMPPAFQLHHGMRLADFWAILEAMGYRLGPVGRDEWLAIIRKDIHLCRETHPLWPLAHDLESHITWAPDDGPDADMERRETPFKLKLAVWRSVEYLREEGVLAAAG</sequence>
<dbReference type="FunFam" id="3.30.300.30:FF:000015">
    <property type="entry name" value="Nonribosomal peptide synthase SidD"/>
    <property type="match status" value="2"/>
</dbReference>
<dbReference type="FunFam" id="3.40.50.12780:FF:000014">
    <property type="entry name" value="Nonribosomal peptide synthetase 1"/>
    <property type="match status" value="1"/>
</dbReference>
<dbReference type="NCBIfam" id="NF003417">
    <property type="entry name" value="PRK04813.1"/>
    <property type="match status" value="4"/>
</dbReference>
<evidence type="ECO:0000256" key="7">
    <source>
        <dbReference type="ARBA" id="ARBA00044125"/>
    </source>
</evidence>
<evidence type="ECO:0000256" key="4">
    <source>
        <dbReference type="ARBA" id="ARBA00022598"/>
    </source>
</evidence>
<dbReference type="Gene3D" id="3.40.50.150">
    <property type="entry name" value="Vaccinia Virus protein VP39"/>
    <property type="match status" value="1"/>
</dbReference>
<dbReference type="InterPro" id="IPR009081">
    <property type="entry name" value="PP-bd_ACP"/>
</dbReference>
<dbReference type="CDD" id="cd19545">
    <property type="entry name" value="FUM14_C_NRPS-like"/>
    <property type="match status" value="1"/>
</dbReference>
<dbReference type="Gene3D" id="2.30.38.10">
    <property type="entry name" value="Luciferase, Domain 3"/>
    <property type="match status" value="3"/>
</dbReference>
<evidence type="ECO:0000256" key="9">
    <source>
        <dbReference type="SAM" id="MobiDB-lite"/>
    </source>
</evidence>
<evidence type="ECO:0000259" key="10">
    <source>
        <dbReference type="PROSITE" id="PS50075"/>
    </source>
</evidence>
<dbReference type="InterPro" id="IPR010080">
    <property type="entry name" value="Thioester_reductase-like_dom"/>
</dbReference>
<dbReference type="PROSITE" id="PS00455">
    <property type="entry name" value="AMP_BINDING"/>
    <property type="match status" value="3"/>
</dbReference>
<evidence type="ECO:0000256" key="5">
    <source>
        <dbReference type="ARBA" id="ARBA00022679"/>
    </source>
</evidence>
<evidence type="ECO:0000256" key="8">
    <source>
        <dbReference type="ARBA" id="ARBA00079041"/>
    </source>
</evidence>
<protein>
    <recommendedName>
        <fullName evidence="7">D-lysergyl-peptide-synthetase subunit 1</fullName>
    </recommendedName>
    <alternativeName>
        <fullName evidence="8">Nonribosomal peptide synthetase 1</fullName>
    </alternativeName>
</protein>
<comment type="pathway">
    <text evidence="1">Alkaloid biosynthesis; ergot alkaloid biosynthesis.</text>
</comment>
<dbReference type="InterPro" id="IPR020806">
    <property type="entry name" value="PKS_PP-bd"/>
</dbReference>
<evidence type="ECO:0000256" key="1">
    <source>
        <dbReference type="ARBA" id="ARBA00005107"/>
    </source>
</evidence>
<dbReference type="Gene3D" id="3.30.300.30">
    <property type="match status" value="4"/>
</dbReference>
<dbReference type="Gene3D" id="3.40.50.980">
    <property type="match status" value="6"/>
</dbReference>
<dbReference type="Pfam" id="PF13193">
    <property type="entry name" value="AMP-binding_C"/>
    <property type="match status" value="1"/>
</dbReference>
<feature type="region of interest" description="Disordered" evidence="9">
    <location>
        <begin position="3583"/>
        <end position="3605"/>
    </location>
</feature>
<dbReference type="InterPro" id="IPR025110">
    <property type="entry name" value="AMP-bd_C"/>
</dbReference>
<dbReference type="Pfam" id="PF07993">
    <property type="entry name" value="NAD_binding_4"/>
    <property type="match status" value="1"/>
</dbReference>